<evidence type="ECO:0000313" key="3">
    <source>
        <dbReference type="Proteomes" id="UP000839052"/>
    </source>
</evidence>
<dbReference type="InterPro" id="IPR014710">
    <property type="entry name" value="RmlC-like_jellyroll"/>
</dbReference>
<reference evidence="2 3" key="1">
    <citation type="submission" date="2021-10" db="EMBL/GenBank/DDBJ databases">
        <authorList>
            <person name="Koch H."/>
        </authorList>
    </citation>
    <scope>NUCLEOTIDE SEQUENCE [LARGE SCALE GENOMIC DNA]</scope>
    <source>
        <strain evidence="2">6680</strain>
    </source>
</reference>
<dbReference type="InterPro" id="IPR011051">
    <property type="entry name" value="RmlC_Cupin_sf"/>
</dbReference>
<name>A0ABM8Z2V8_9PROT</name>
<dbReference type="SUPFAM" id="SSF51182">
    <property type="entry name" value="RmlC-like cupins"/>
    <property type="match status" value="1"/>
</dbReference>
<feature type="domain" description="Cupin type-2" evidence="1">
    <location>
        <begin position="7"/>
        <end position="50"/>
    </location>
</feature>
<accession>A0ABM8Z2V8</accession>
<proteinExistence type="predicted"/>
<sequence length="91" mass="10250">MCTCFLGKALLIIGGDSYQFEKGDFVGFPRNTAAHVIVNDGDETLVCLVMGQRLQQDVSDYPNQGKRLYRNNGDWNLVEIQHISDPKNMKT</sequence>
<dbReference type="RefSeq" id="WP_239797891.1">
    <property type="nucleotide sequence ID" value="NZ_OU912926.1"/>
</dbReference>
<protein>
    <recommendedName>
        <fullName evidence="1">Cupin type-2 domain-containing protein</fullName>
    </recommendedName>
</protein>
<dbReference type="Proteomes" id="UP000839052">
    <property type="component" value="Chromosome"/>
</dbReference>
<dbReference type="Pfam" id="PF07883">
    <property type="entry name" value="Cupin_2"/>
    <property type="match status" value="1"/>
</dbReference>
<dbReference type="EMBL" id="OU912926">
    <property type="protein sequence ID" value="CAG9934230.1"/>
    <property type="molecule type" value="Genomic_DNA"/>
</dbReference>
<keyword evidence="3" id="KW-1185">Reference proteome</keyword>
<evidence type="ECO:0000313" key="2">
    <source>
        <dbReference type="EMBL" id="CAG9934230.1"/>
    </source>
</evidence>
<gene>
    <name evidence="2" type="ORF">NTG6680_2981</name>
</gene>
<dbReference type="Gene3D" id="2.60.120.10">
    <property type="entry name" value="Jelly Rolls"/>
    <property type="match status" value="1"/>
</dbReference>
<evidence type="ECO:0000259" key="1">
    <source>
        <dbReference type="Pfam" id="PF07883"/>
    </source>
</evidence>
<organism evidence="2 3">
    <name type="scientific">Candidatus Nitrotoga arctica</name>
    <dbReference type="NCBI Taxonomy" id="453162"/>
    <lineage>
        <taxon>Bacteria</taxon>
        <taxon>Pseudomonadati</taxon>
        <taxon>Pseudomonadota</taxon>
        <taxon>Betaproteobacteria</taxon>
        <taxon>Nitrosomonadales</taxon>
        <taxon>Gallionellaceae</taxon>
        <taxon>Candidatus Nitrotoga</taxon>
    </lineage>
</organism>
<dbReference type="InterPro" id="IPR013096">
    <property type="entry name" value="Cupin_2"/>
</dbReference>